<keyword evidence="5 14" id="KW-0479">Metal-binding</keyword>
<keyword evidence="10 14" id="KW-0407">Ion channel</keyword>
<feature type="binding site" evidence="14">
    <location>
        <position position="74"/>
    </location>
    <ligand>
        <name>Na(+)</name>
        <dbReference type="ChEBI" id="CHEBI:29101"/>
        <note>structural</note>
    </ligand>
</feature>
<evidence type="ECO:0000256" key="7">
    <source>
        <dbReference type="ARBA" id="ARBA00023053"/>
    </source>
</evidence>
<comment type="catalytic activity">
    <reaction evidence="12">
        <text>fluoride(in) = fluoride(out)</text>
        <dbReference type="Rhea" id="RHEA:76159"/>
        <dbReference type="ChEBI" id="CHEBI:17051"/>
    </reaction>
    <physiologicalReaction direction="left-to-right" evidence="12">
        <dbReference type="Rhea" id="RHEA:76160"/>
    </physiologicalReaction>
</comment>
<feature type="binding site" evidence="14">
    <location>
        <position position="71"/>
    </location>
    <ligand>
        <name>Na(+)</name>
        <dbReference type="ChEBI" id="CHEBI:29101"/>
        <note>structural</note>
    </ligand>
</feature>
<comment type="activity regulation">
    <text evidence="14">Na(+) is not transported, but it plays an essential structural role and its presence is essential for fluoride channel function.</text>
</comment>
<feature type="transmembrane region" description="Helical" evidence="14">
    <location>
        <begin position="96"/>
        <end position="115"/>
    </location>
</feature>
<dbReference type="GO" id="GO:0062054">
    <property type="term" value="F:fluoride channel activity"/>
    <property type="evidence" value="ECO:0007669"/>
    <property type="project" value="UniProtKB-UniRule"/>
</dbReference>
<dbReference type="PANTHER" id="PTHR28259">
    <property type="entry name" value="FLUORIDE EXPORT PROTEIN 1-RELATED"/>
    <property type="match status" value="1"/>
</dbReference>
<dbReference type="InterPro" id="IPR003691">
    <property type="entry name" value="FluC"/>
</dbReference>
<dbReference type="RefSeq" id="WP_002484462.1">
    <property type="nucleotide sequence ID" value="NZ_CAJUUW010000018.1"/>
</dbReference>
<dbReference type="GO" id="GO:0140114">
    <property type="term" value="P:cellular detoxification of fluoride"/>
    <property type="evidence" value="ECO:0007669"/>
    <property type="project" value="UniProtKB-UniRule"/>
</dbReference>
<keyword evidence="8 14" id="KW-0406">Ion transport</keyword>
<dbReference type="OrthoDB" id="9815830at2"/>
<evidence type="ECO:0000256" key="13">
    <source>
        <dbReference type="ARBA" id="ARBA00049940"/>
    </source>
</evidence>
<comment type="function">
    <text evidence="13 14">Fluoride-specific ion channel. Important for reducing fluoride concentration in the cell, thus reducing its toxicity.</text>
</comment>
<comment type="similarity">
    <text evidence="11 14">Belongs to the fluoride channel Fluc/FEX (TC 1.A.43) family.</text>
</comment>
<evidence type="ECO:0000256" key="3">
    <source>
        <dbReference type="ARBA" id="ARBA00022475"/>
    </source>
</evidence>
<keyword evidence="7 14" id="KW-0915">Sodium</keyword>
<name>A0A4Y7VN42_STAEP</name>
<evidence type="ECO:0000256" key="8">
    <source>
        <dbReference type="ARBA" id="ARBA00023065"/>
    </source>
</evidence>
<evidence type="ECO:0000256" key="10">
    <source>
        <dbReference type="ARBA" id="ARBA00023303"/>
    </source>
</evidence>
<dbReference type="AlphaFoldDB" id="A0A4Y7VN42"/>
<dbReference type="Pfam" id="PF02537">
    <property type="entry name" value="CRCB"/>
    <property type="match status" value="1"/>
</dbReference>
<keyword evidence="4 14" id="KW-0812">Transmembrane</keyword>
<proteinExistence type="inferred from homology"/>
<reference evidence="15" key="1">
    <citation type="submission" date="2020-08" db="EMBL/GenBank/DDBJ databases">
        <title>Changes in the skin microbiome associated with squamous cell carcinoma in transplant recipients.</title>
        <authorList>
            <person name="Zaugg J."/>
            <person name="Krueger A."/>
            <person name="Lachner N."/>
        </authorList>
    </citation>
    <scope>NUCLEOTIDE SEQUENCE</scope>
    <source>
        <strain evidence="15">R5988</strain>
    </source>
</reference>
<evidence type="ECO:0000313" key="15">
    <source>
        <dbReference type="EMBL" id="MBF2228844.1"/>
    </source>
</evidence>
<evidence type="ECO:0000256" key="11">
    <source>
        <dbReference type="ARBA" id="ARBA00035120"/>
    </source>
</evidence>
<evidence type="ECO:0000256" key="12">
    <source>
        <dbReference type="ARBA" id="ARBA00035585"/>
    </source>
</evidence>
<evidence type="ECO:0000256" key="6">
    <source>
        <dbReference type="ARBA" id="ARBA00022989"/>
    </source>
</evidence>
<comment type="subcellular location">
    <subcellularLocation>
        <location evidence="1 14">Cell membrane</location>
        <topology evidence="1 14">Multi-pass membrane protein</topology>
    </subcellularLocation>
</comment>
<evidence type="ECO:0000256" key="9">
    <source>
        <dbReference type="ARBA" id="ARBA00023136"/>
    </source>
</evidence>
<evidence type="ECO:0000256" key="14">
    <source>
        <dbReference type="HAMAP-Rule" id="MF_00454"/>
    </source>
</evidence>
<keyword evidence="9 14" id="KW-0472">Membrane</keyword>
<evidence type="ECO:0000256" key="4">
    <source>
        <dbReference type="ARBA" id="ARBA00022692"/>
    </source>
</evidence>
<keyword evidence="6 14" id="KW-1133">Transmembrane helix</keyword>
<evidence type="ECO:0000256" key="2">
    <source>
        <dbReference type="ARBA" id="ARBA00022448"/>
    </source>
</evidence>
<protein>
    <recommendedName>
        <fullName evidence="14">Fluoride-specific ion channel FluC</fullName>
    </recommendedName>
</protein>
<dbReference type="HAMAP" id="MF_00454">
    <property type="entry name" value="FluC"/>
    <property type="match status" value="1"/>
</dbReference>
<dbReference type="GO" id="GO:0005886">
    <property type="term" value="C:plasma membrane"/>
    <property type="evidence" value="ECO:0007669"/>
    <property type="project" value="UniProtKB-SubCell"/>
</dbReference>
<keyword evidence="2 14" id="KW-0813">Transport</keyword>
<organism evidence="15 16">
    <name type="scientific">Staphylococcus epidermidis</name>
    <dbReference type="NCBI Taxonomy" id="1282"/>
    <lineage>
        <taxon>Bacteria</taxon>
        <taxon>Bacillati</taxon>
        <taxon>Bacillota</taxon>
        <taxon>Bacilli</taxon>
        <taxon>Bacillales</taxon>
        <taxon>Staphylococcaceae</taxon>
        <taxon>Staphylococcus</taxon>
    </lineage>
</organism>
<feature type="transmembrane region" description="Helical" evidence="14">
    <location>
        <begin position="33"/>
        <end position="56"/>
    </location>
</feature>
<evidence type="ECO:0000313" key="16">
    <source>
        <dbReference type="Proteomes" id="UP000648077"/>
    </source>
</evidence>
<gene>
    <name evidence="14" type="primary">fluC</name>
    <name evidence="14" type="synonym">crcB</name>
    <name evidence="15" type="ORF">H3963_00005</name>
</gene>
<accession>A0A4Y7VN42</accession>
<feature type="transmembrane region" description="Helical" evidence="14">
    <location>
        <begin position="62"/>
        <end position="84"/>
    </location>
</feature>
<evidence type="ECO:0000256" key="5">
    <source>
        <dbReference type="ARBA" id="ARBA00022723"/>
    </source>
</evidence>
<dbReference type="GO" id="GO:0046872">
    <property type="term" value="F:metal ion binding"/>
    <property type="evidence" value="ECO:0007669"/>
    <property type="project" value="UniProtKB-KW"/>
</dbReference>
<dbReference type="EMBL" id="JACGQI010000001">
    <property type="protein sequence ID" value="MBF2228844.1"/>
    <property type="molecule type" value="Genomic_DNA"/>
</dbReference>
<feature type="transmembrane region" description="Helical" evidence="14">
    <location>
        <begin position="6"/>
        <end position="21"/>
    </location>
</feature>
<evidence type="ECO:0000256" key="1">
    <source>
        <dbReference type="ARBA" id="ARBA00004651"/>
    </source>
</evidence>
<keyword evidence="3 14" id="KW-1003">Cell membrane</keyword>
<dbReference type="Proteomes" id="UP000648077">
    <property type="component" value="Unassembled WGS sequence"/>
</dbReference>
<sequence length="117" mass="12761">MITILLVMLGGGIGAVLRALITNICQRLFNSKIPIATSIVNITGSLIIGFMMGHALGSHHMFPFFVTGVLGGLTTFSTLSSELVNMLSPQFKPIRFVVYSLLQFILGFIACFYGYRI</sequence>
<comment type="caution">
    <text evidence="15">The sequence shown here is derived from an EMBL/GenBank/DDBJ whole genome shotgun (WGS) entry which is preliminary data.</text>
</comment>
<dbReference type="PANTHER" id="PTHR28259:SF16">
    <property type="entry name" value="FLUORIDE-SPECIFIC ION CHANNEL FLUC 2"/>
    <property type="match status" value="1"/>
</dbReference>